<protein>
    <recommendedName>
        <fullName evidence="3">DUF4221 domain-containing protein</fullName>
    </recommendedName>
</protein>
<comment type="caution">
    <text evidence="1">The sequence shown here is derived from an EMBL/GenBank/DDBJ whole genome shotgun (WGS) entry which is preliminary data.</text>
</comment>
<evidence type="ECO:0008006" key="3">
    <source>
        <dbReference type="Google" id="ProtNLM"/>
    </source>
</evidence>
<reference evidence="1 2" key="1">
    <citation type="submission" date="2019-08" db="EMBL/GenBank/DDBJ databases">
        <title>Genomes sequence of Algoriphagus aquimarinus ACAM450.</title>
        <authorList>
            <person name="Bowman J.P."/>
        </authorList>
    </citation>
    <scope>NUCLEOTIDE SEQUENCE [LARGE SCALE GENOMIC DNA]</scope>
    <source>
        <strain evidence="1 2">ACAM 450</strain>
    </source>
</reference>
<dbReference type="OrthoDB" id="816253at2"/>
<sequence length="374" mass="42754">MKNLLFLGIIAFLFGCTEEKSSSVPNYQISFSEELSLDFGEVGMSSEVPFSISPLDEKNESFLVFNTFYRRLDTVSFSPKKMRLAPGLEIPKEGPGSIPSFHTINYTEQGILFFTANEFYYFENGETIKMKMTQVLNDGSGSMKAIAEAGGNGVFQPAPFKGDHLCLIIKDSKTEKFSLMKYDFESFTEIPFSFDYEQLNRQRISFEFGKGSTVSNSFSPFLTFADSLLIVSYPFMNKISTVGLGDFEQSDFQYESTLFKTEKDQPEKNSGFNDWEEFVEIKNKWDDDVSYGVVYRLNERLMYRIVFESQDESPKKFLELFDSSLEKVGEFDLTAIQPKLKGFHITAEGKILMQSSKDADEDIFKYYLVSVDPQ</sequence>
<name>A0A5C7AEA4_9BACT</name>
<gene>
    <name evidence="1" type="ORF">ESV85_17620</name>
</gene>
<dbReference type="PROSITE" id="PS51257">
    <property type="entry name" value="PROKAR_LIPOPROTEIN"/>
    <property type="match status" value="1"/>
</dbReference>
<proteinExistence type="predicted"/>
<evidence type="ECO:0000313" key="1">
    <source>
        <dbReference type="EMBL" id="TXE05753.1"/>
    </source>
</evidence>
<accession>A0A5C7AEA4</accession>
<evidence type="ECO:0000313" key="2">
    <source>
        <dbReference type="Proteomes" id="UP000321935"/>
    </source>
</evidence>
<dbReference type="RefSeq" id="WP_146919929.1">
    <property type="nucleotide sequence ID" value="NZ_VORW01000017.1"/>
</dbReference>
<organism evidence="1 2">
    <name type="scientific">Algoriphagus aquimarinus</name>
    <dbReference type="NCBI Taxonomy" id="237018"/>
    <lineage>
        <taxon>Bacteria</taxon>
        <taxon>Pseudomonadati</taxon>
        <taxon>Bacteroidota</taxon>
        <taxon>Cytophagia</taxon>
        <taxon>Cytophagales</taxon>
        <taxon>Cyclobacteriaceae</taxon>
        <taxon>Algoriphagus</taxon>
    </lineage>
</organism>
<dbReference type="EMBL" id="VORW01000017">
    <property type="protein sequence ID" value="TXE05753.1"/>
    <property type="molecule type" value="Genomic_DNA"/>
</dbReference>
<dbReference type="AlphaFoldDB" id="A0A5C7AEA4"/>
<dbReference type="Proteomes" id="UP000321935">
    <property type="component" value="Unassembled WGS sequence"/>
</dbReference>